<reference evidence="1" key="2">
    <citation type="submission" date="2022-04" db="EMBL/GenBank/DDBJ databases">
        <authorList>
            <person name="Bromfield E.S.P."/>
            <person name="Cloutier S."/>
        </authorList>
    </citation>
    <scope>NUCLEOTIDE SEQUENCE</scope>
    <source>
        <strain evidence="1">1S5</strain>
    </source>
</reference>
<dbReference type="Proteomes" id="UP000551709">
    <property type="component" value="Chromosome"/>
</dbReference>
<dbReference type="EMBL" id="CP096255">
    <property type="protein sequence ID" value="UPT83684.1"/>
    <property type="molecule type" value="Genomic_DNA"/>
</dbReference>
<reference evidence="1" key="1">
    <citation type="journal article" date="2017" name="Syst. Appl. Microbiol.">
        <title>Soybeans inoculated with root zone soils of Canadian native legumes harbour diverse and novel Bradyrhizobium spp. that possess agricultural potential.</title>
        <authorList>
            <person name="Bromfield E.S.P."/>
            <person name="Cloutier S."/>
            <person name="Tambong J.T."/>
            <person name="Tran Thi T.V."/>
        </authorList>
    </citation>
    <scope>NUCLEOTIDE SEQUENCE</scope>
    <source>
        <strain evidence="1">1S5</strain>
    </source>
</reference>
<organism evidence="1 2">
    <name type="scientific">Bradyrhizobium barranii subsp. apii</name>
    <dbReference type="NCBI Taxonomy" id="2819348"/>
    <lineage>
        <taxon>Bacteria</taxon>
        <taxon>Pseudomonadati</taxon>
        <taxon>Pseudomonadota</taxon>
        <taxon>Alphaproteobacteria</taxon>
        <taxon>Hyphomicrobiales</taxon>
        <taxon>Nitrobacteraceae</taxon>
        <taxon>Bradyrhizobium</taxon>
        <taxon>Bradyrhizobium barranii</taxon>
    </lineage>
</organism>
<protein>
    <submittedName>
        <fullName evidence="1">Uncharacterized protein</fullName>
    </submittedName>
</protein>
<dbReference type="RefSeq" id="WP_166096578.1">
    <property type="nucleotide sequence ID" value="NZ_CP096255.1"/>
</dbReference>
<evidence type="ECO:0000313" key="1">
    <source>
        <dbReference type="EMBL" id="UPT83684.1"/>
    </source>
</evidence>
<dbReference type="AlphaFoldDB" id="A0A8T5VG99"/>
<accession>A0A8T5VG99</accession>
<name>A0A8T5VG99_9BRAD</name>
<proteinExistence type="predicted"/>
<sequence length="86" mass="9949">MTKAENRAAARAWHQERMRQRAEEVRAEAVAADLAELGRLRHYLIFGRKDRRADREKLMSAIDDYVVEMTGDRTALHAKTKNHKCG</sequence>
<gene>
    <name evidence="1" type="ORF">HAP41_0000024975</name>
</gene>
<evidence type="ECO:0000313" key="2">
    <source>
        <dbReference type="Proteomes" id="UP000551709"/>
    </source>
</evidence>